<protein>
    <submittedName>
        <fullName evidence="2">Uncharacterized protein</fullName>
    </submittedName>
</protein>
<dbReference type="EMBL" id="LR743605">
    <property type="protein sequence ID" value="CAA2634500.1"/>
    <property type="molecule type" value="Genomic_DNA"/>
</dbReference>
<proteinExistence type="predicted"/>
<feature type="region of interest" description="Disordered" evidence="1">
    <location>
        <begin position="1"/>
        <end position="160"/>
    </location>
</feature>
<feature type="compositionally biased region" description="Low complexity" evidence="1">
    <location>
        <begin position="120"/>
        <end position="153"/>
    </location>
</feature>
<dbReference type="AlphaFoldDB" id="A0A7I8JUT9"/>
<organism evidence="2">
    <name type="scientific">Spirodela intermedia</name>
    <name type="common">Intermediate duckweed</name>
    <dbReference type="NCBI Taxonomy" id="51605"/>
    <lineage>
        <taxon>Eukaryota</taxon>
        <taxon>Viridiplantae</taxon>
        <taxon>Streptophyta</taxon>
        <taxon>Embryophyta</taxon>
        <taxon>Tracheophyta</taxon>
        <taxon>Spermatophyta</taxon>
        <taxon>Magnoliopsida</taxon>
        <taxon>Liliopsida</taxon>
        <taxon>Araceae</taxon>
        <taxon>Lemnoideae</taxon>
        <taxon>Spirodela</taxon>
    </lineage>
</organism>
<evidence type="ECO:0000313" key="2">
    <source>
        <dbReference type="EMBL" id="CAA2634500.1"/>
    </source>
</evidence>
<dbReference type="EMBL" id="CACRZD030000018">
    <property type="protein sequence ID" value="CAA6673491.1"/>
    <property type="molecule type" value="Genomic_DNA"/>
</dbReference>
<name>A0A7I8JUT9_SPIIN</name>
<accession>A0A7I8JUT9</accession>
<feature type="compositionally biased region" description="Low complexity" evidence="1">
    <location>
        <begin position="7"/>
        <end position="29"/>
    </location>
</feature>
<feature type="compositionally biased region" description="Basic residues" evidence="1">
    <location>
        <begin position="67"/>
        <end position="78"/>
    </location>
</feature>
<gene>
    <name evidence="2" type="ORF">SI7747_18019908</name>
</gene>
<dbReference type="Proteomes" id="UP001189122">
    <property type="component" value="Unassembled WGS sequence"/>
</dbReference>
<evidence type="ECO:0000313" key="3">
    <source>
        <dbReference type="Proteomes" id="UP001189122"/>
    </source>
</evidence>
<reference evidence="2 3" key="1">
    <citation type="submission" date="2019-12" db="EMBL/GenBank/DDBJ databases">
        <authorList>
            <person name="Scholz U."/>
            <person name="Mascher M."/>
            <person name="Fiebig A."/>
        </authorList>
    </citation>
    <scope>NUCLEOTIDE SEQUENCE</scope>
</reference>
<keyword evidence="3" id="KW-1185">Reference proteome</keyword>
<sequence>MEAKMFSPPHSRSLRARAPPSRPRAVSLRWLRVSATTGDGPLEEEDGGVSEGKSAAAPRAPPGTLKIRYRSISRKQARKREEEESAAAAAPPPKPPAKAWEEMTVGRRRWSCTLVRRGCSSGSTSSPTPPSSSSSEVGSSSGSSAPPSASTSSTPPPLPLFLAQRIRRRRSRGRRRERMIPFLEEENLREISALGIFVCTGRVTDRVGCPN</sequence>
<evidence type="ECO:0000256" key="1">
    <source>
        <dbReference type="SAM" id="MobiDB-lite"/>
    </source>
</evidence>